<keyword evidence="1" id="KW-0812">Transmembrane</keyword>
<dbReference type="InterPro" id="IPR032092">
    <property type="entry name" value="PilW"/>
</dbReference>
<dbReference type="Proteomes" id="UP000823790">
    <property type="component" value="Unassembled WGS sequence"/>
</dbReference>
<keyword evidence="1" id="KW-0472">Membrane</keyword>
<evidence type="ECO:0000313" key="2">
    <source>
        <dbReference type="EMBL" id="MBP1472870.1"/>
    </source>
</evidence>
<keyword evidence="3" id="KW-1185">Reference proteome</keyword>
<accession>A0ABS4DII1</accession>
<dbReference type="EMBL" id="JAGJRS010000003">
    <property type="protein sequence ID" value="MBP1472870.1"/>
    <property type="molecule type" value="Genomic_DNA"/>
</dbReference>
<dbReference type="PROSITE" id="PS00409">
    <property type="entry name" value="PROKAR_NTER_METHYL"/>
    <property type="match status" value="1"/>
</dbReference>
<keyword evidence="1" id="KW-1133">Transmembrane helix</keyword>
<evidence type="ECO:0000256" key="1">
    <source>
        <dbReference type="SAM" id="Phobius"/>
    </source>
</evidence>
<dbReference type="RefSeq" id="WP_209614611.1">
    <property type="nucleotide sequence ID" value="NZ_JAGJRS010000003.1"/>
</dbReference>
<reference evidence="2 3" key="1">
    <citation type="submission" date="2021-04" db="EMBL/GenBank/DDBJ databases">
        <authorList>
            <person name="Huq M.A."/>
        </authorList>
    </citation>
    <scope>NUCLEOTIDE SEQUENCE [LARGE SCALE GENOMIC DNA]</scope>
    <source>
        <strain evidence="2 3">MAH-13</strain>
    </source>
</reference>
<organism evidence="2 3">
    <name type="scientific">Frateuria flava</name>
    <dbReference type="NCBI Taxonomy" id="2821489"/>
    <lineage>
        <taxon>Bacteria</taxon>
        <taxon>Pseudomonadati</taxon>
        <taxon>Pseudomonadota</taxon>
        <taxon>Gammaproteobacteria</taxon>
        <taxon>Lysobacterales</taxon>
        <taxon>Rhodanobacteraceae</taxon>
        <taxon>Frateuria</taxon>
    </lineage>
</organism>
<protein>
    <submittedName>
        <fullName evidence="2">PilW family protein</fullName>
    </submittedName>
</protein>
<dbReference type="InterPro" id="IPR045584">
    <property type="entry name" value="Pilin-like"/>
</dbReference>
<sequence length="361" mass="38619">MGSSRSRRTAGGFSLVEMMIAVVLGLIVVAGLIQVLLANRKSYQLQQGTNILQQNVRFASDRIGWSLRMADFWGGNAGGVVTGSPAVTARGDCKADWILDTREGVFGYEGGSTFPLSGCVDDKDYVKGSDVLVTRYVDADGMDPAASTTIGAAPKQVYLVSAIGQQAALFLGSDSVPTTPPASAIGRYVYPYRLDMYYLRPCSNPSGGSDASHCDASDDDGNPVPTLMRMRLDSTGNLTEEPLVEGIEQLQFRYGITGTDMSQLVPAAYEDASTISADEWTRVITVNVGLVAVSQQRDVSMPHTGTFSVGNCSYVIGTASTTTTGCTNFSVAGTQPWQFARTPLTQVVQLRNRIRMLVATR</sequence>
<dbReference type="Pfam" id="PF16074">
    <property type="entry name" value="PilW"/>
    <property type="match status" value="1"/>
</dbReference>
<dbReference type="InterPro" id="IPR012902">
    <property type="entry name" value="N_methyl_site"/>
</dbReference>
<dbReference type="SUPFAM" id="SSF54523">
    <property type="entry name" value="Pili subunits"/>
    <property type="match status" value="1"/>
</dbReference>
<name>A0ABS4DII1_9GAMM</name>
<dbReference type="Pfam" id="PF07963">
    <property type="entry name" value="N_methyl"/>
    <property type="match status" value="1"/>
</dbReference>
<comment type="caution">
    <text evidence="2">The sequence shown here is derived from an EMBL/GenBank/DDBJ whole genome shotgun (WGS) entry which is preliminary data.</text>
</comment>
<gene>
    <name evidence="2" type="ORF">J7I44_01055</name>
</gene>
<feature type="transmembrane region" description="Helical" evidence="1">
    <location>
        <begin position="12"/>
        <end position="37"/>
    </location>
</feature>
<evidence type="ECO:0000313" key="3">
    <source>
        <dbReference type="Proteomes" id="UP000823790"/>
    </source>
</evidence>
<proteinExistence type="predicted"/>